<dbReference type="OrthoDB" id="286637at2759"/>
<dbReference type="GO" id="GO:0031624">
    <property type="term" value="F:ubiquitin conjugating enzyme binding"/>
    <property type="evidence" value="ECO:0007669"/>
    <property type="project" value="TreeGrafter"/>
</dbReference>
<evidence type="ECO:0000313" key="5">
    <source>
        <dbReference type="Proteomes" id="UP000612746"/>
    </source>
</evidence>
<dbReference type="GO" id="GO:0045116">
    <property type="term" value="P:protein neddylation"/>
    <property type="evidence" value="ECO:0007669"/>
    <property type="project" value="TreeGrafter"/>
</dbReference>
<dbReference type="AlphaFoldDB" id="A0A8H7PT41"/>
<dbReference type="CDD" id="cd14350">
    <property type="entry name" value="UBA_DCNL"/>
    <property type="match status" value="1"/>
</dbReference>
<evidence type="ECO:0000256" key="2">
    <source>
        <dbReference type="RuleBase" id="RU410713"/>
    </source>
</evidence>
<organism evidence="4 5">
    <name type="scientific">Umbelopsis vinacea</name>
    <dbReference type="NCBI Taxonomy" id="44442"/>
    <lineage>
        <taxon>Eukaryota</taxon>
        <taxon>Fungi</taxon>
        <taxon>Fungi incertae sedis</taxon>
        <taxon>Mucoromycota</taxon>
        <taxon>Mucoromycotina</taxon>
        <taxon>Umbelopsidomycetes</taxon>
        <taxon>Umbelopsidales</taxon>
        <taxon>Umbelopsidaceae</taxon>
        <taxon>Umbelopsis</taxon>
    </lineage>
</organism>
<dbReference type="InterPro" id="IPR042460">
    <property type="entry name" value="DCN1-like_PONY"/>
</dbReference>
<dbReference type="Pfam" id="PF14555">
    <property type="entry name" value="UBA_4"/>
    <property type="match status" value="1"/>
</dbReference>
<dbReference type="GO" id="GO:0000151">
    <property type="term" value="C:ubiquitin ligase complex"/>
    <property type="evidence" value="ECO:0007669"/>
    <property type="project" value="TreeGrafter"/>
</dbReference>
<reference evidence="4" key="1">
    <citation type="submission" date="2020-12" db="EMBL/GenBank/DDBJ databases">
        <title>Metabolic potential, ecology and presence of endohyphal bacteria is reflected in genomic diversity of Mucoromycotina.</title>
        <authorList>
            <person name="Muszewska A."/>
            <person name="Okrasinska A."/>
            <person name="Steczkiewicz K."/>
            <person name="Drgas O."/>
            <person name="Orlowska M."/>
            <person name="Perlinska-Lenart U."/>
            <person name="Aleksandrzak-Piekarczyk T."/>
            <person name="Szatraj K."/>
            <person name="Zielenkiewicz U."/>
            <person name="Pilsyk S."/>
            <person name="Malc E."/>
            <person name="Mieczkowski P."/>
            <person name="Kruszewska J.S."/>
            <person name="Biernat P."/>
            <person name="Pawlowska J."/>
        </authorList>
    </citation>
    <scope>NUCLEOTIDE SEQUENCE</scope>
    <source>
        <strain evidence="4">WA0000051536</strain>
    </source>
</reference>
<sequence length="283" mass="32270">MSSPLAGLKASQLEKVQQFIAFTSVSDKDAIRRLRKTNWSLETAVNSFFDANGKEALFVSKETCDVRQLHSIFEKYKGKNLVCPGCPVGVPSLTNHLPPDDDQDIIGIDGTMQFCEDLGLEPTQIEFLVLSHHLGCERMAEFTQSGFVEGWLKLRCDTLEKMKNAISTFKQWMEDDEAHFKEIYLYAFKFGKQAGQKSLSLEAAVELWRLLLQGRFEHLDLWIKFIEEQHGKAISRDTWNLLLDFSKQADTELSNHDAEGAWPVLIDEVSFFFFFNGSILTGR</sequence>
<dbReference type="PANTHER" id="PTHR12281:SF31">
    <property type="entry name" value="DCN1-LIKE PROTEIN 3"/>
    <property type="match status" value="1"/>
</dbReference>
<dbReference type="Proteomes" id="UP000612746">
    <property type="component" value="Unassembled WGS sequence"/>
</dbReference>
<evidence type="ECO:0000259" key="3">
    <source>
        <dbReference type="PROSITE" id="PS51229"/>
    </source>
</evidence>
<feature type="non-terminal residue" evidence="4">
    <location>
        <position position="1"/>
    </location>
</feature>
<dbReference type="GO" id="GO:0032182">
    <property type="term" value="F:ubiquitin-like protein binding"/>
    <property type="evidence" value="ECO:0007669"/>
    <property type="project" value="TreeGrafter"/>
</dbReference>
<keyword evidence="1" id="KW-0833">Ubl conjugation pathway</keyword>
<dbReference type="GO" id="GO:0005886">
    <property type="term" value="C:plasma membrane"/>
    <property type="evidence" value="ECO:0007669"/>
    <property type="project" value="UniProtKB-ARBA"/>
</dbReference>
<keyword evidence="5" id="KW-1185">Reference proteome</keyword>
<dbReference type="GO" id="GO:0097602">
    <property type="term" value="F:cullin family protein binding"/>
    <property type="evidence" value="ECO:0007669"/>
    <property type="project" value="TreeGrafter"/>
</dbReference>
<protein>
    <recommendedName>
        <fullName evidence="2">Defective in cullin neddylation protein</fullName>
    </recommendedName>
</protein>
<feature type="domain" description="DCUN1" evidence="3">
    <location>
        <begin position="64"/>
        <end position="274"/>
    </location>
</feature>
<dbReference type="InterPro" id="IPR009060">
    <property type="entry name" value="UBA-like_sf"/>
</dbReference>
<evidence type="ECO:0000313" key="4">
    <source>
        <dbReference type="EMBL" id="KAG2179688.1"/>
    </source>
</evidence>
<name>A0A8H7PT41_9FUNG</name>
<gene>
    <name evidence="4" type="ORF">INT44_006536</name>
</gene>
<dbReference type="InterPro" id="IPR005176">
    <property type="entry name" value="PONY_dom"/>
</dbReference>
<dbReference type="Pfam" id="PF03556">
    <property type="entry name" value="Cullin_binding"/>
    <property type="match status" value="1"/>
</dbReference>
<dbReference type="FunFam" id="1.10.238.200:FF:000003">
    <property type="entry name" value="DCN1-like protein 3"/>
    <property type="match status" value="1"/>
</dbReference>
<proteinExistence type="predicted"/>
<dbReference type="PANTHER" id="PTHR12281">
    <property type="entry name" value="RP42 RELATED"/>
    <property type="match status" value="1"/>
</dbReference>
<dbReference type="Gene3D" id="1.10.8.10">
    <property type="entry name" value="DNA helicase RuvA subunit, C-terminal domain"/>
    <property type="match status" value="1"/>
</dbReference>
<dbReference type="EMBL" id="JAEPRA010000010">
    <property type="protein sequence ID" value="KAG2179688.1"/>
    <property type="molecule type" value="Genomic_DNA"/>
</dbReference>
<evidence type="ECO:0000256" key="1">
    <source>
        <dbReference type="ARBA" id="ARBA00022786"/>
    </source>
</evidence>
<dbReference type="PROSITE" id="PS51229">
    <property type="entry name" value="DCUN1"/>
    <property type="match status" value="1"/>
</dbReference>
<dbReference type="Gene3D" id="1.10.238.10">
    <property type="entry name" value="EF-hand"/>
    <property type="match status" value="1"/>
</dbReference>
<dbReference type="Gene3D" id="1.10.238.200">
    <property type="entry name" value="Cullin, PONY binding domain"/>
    <property type="match status" value="1"/>
</dbReference>
<dbReference type="SUPFAM" id="SSF46934">
    <property type="entry name" value="UBA-like"/>
    <property type="match status" value="1"/>
</dbReference>
<comment type="function">
    <text evidence="2">Neddylation of cullins play an essential role in the regulation of SCF-type complexes activity.</text>
</comment>
<accession>A0A8H7PT41</accession>
<dbReference type="InterPro" id="IPR014764">
    <property type="entry name" value="DCN-prot"/>
</dbReference>
<comment type="caution">
    <text evidence="4">The sequence shown here is derived from an EMBL/GenBank/DDBJ whole genome shotgun (WGS) entry which is preliminary data.</text>
</comment>